<dbReference type="OrthoDB" id="990873at2759"/>
<reference evidence="1 2" key="1">
    <citation type="journal article" date="2021" name="Plant Biotechnol. J.">
        <title>Multi-omics assisted identification of the key and species-specific regulatory components of drought-tolerant mechanisms in Gossypium stocksii.</title>
        <authorList>
            <person name="Yu D."/>
            <person name="Ke L."/>
            <person name="Zhang D."/>
            <person name="Wu Y."/>
            <person name="Sun Y."/>
            <person name="Mei J."/>
            <person name="Sun J."/>
            <person name="Sun Y."/>
        </authorList>
    </citation>
    <scope>NUCLEOTIDE SEQUENCE [LARGE SCALE GENOMIC DNA]</scope>
    <source>
        <strain evidence="2">cv. E1</strain>
        <tissue evidence="1">Leaf</tissue>
    </source>
</reference>
<evidence type="ECO:0000313" key="1">
    <source>
        <dbReference type="EMBL" id="KAH1129562.1"/>
    </source>
</evidence>
<protein>
    <submittedName>
        <fullName evidence="1">Uncharacterized protein</fullName>
    </submittedName>
</protein>
<proteinExistence type="predicted"/>
<dbReference type="AlphaFoldDB" id="A0A9D3WI06"/>
<sequence>FESMLYIDVNIITCIPLEALVNQDMWGVKVSLIVYRTVKMHESDQVLQQFGC</sequence>
<dbReference type="Proteomes" id="UP000828251">
    <property type="component" value="Unassembled WGS sequence"/>
</dbReference>
<feature type="non-terminal residue" evidence="1">
    <location>
        <position position="1"/>
    </location>
</feature>
<dbReference type="EMBL" id="JAIQCV010000001">
    <property type="protein sequence ID" value="KAH1129562.1"/>
    <property type="molecule type" value="Genomic_DNA"/>
</dbReference>
<organism evidence="1 2">
    <name type="scientific">Gossypium stocksii</name>
    <dbReference type="NCBI Taxonomy" id="47602"/>
    <lineage>
        <taxon>Eukaryota</taxon>
        <taxon>Viridiplantae</taxon>
        <taxon>Streptophyta</taxon>
        <taxon>Embryophyta</taxon>
        <taxon>Tracheophyta</taxon>
        <taxon>Spermatophyta</taxon>
        <taxon>Magnoliopsida</taxon>
        <taxon>eudicotyledons</taxon>
        <taxon>Gunneridae</taxon>
        <taxon>Pentapetalae</taxon>
        <taxon>rosids</taxon>
        <taxon>malvids</taxon>
        <taxon>Malvales</taxon>
        <taxon>Malvaceae</taxon>
        <taxon>Malvoideae</taxon>
        <taxon>Gossypium</taxon>
    </lineage>
</organism>
<keyword evidence="2" id="KW-1185">Reference proteome</keyword>
<evidence type="ECO:0000313" key="2">
    <source>
        <dbReference type="Proteomes" id="UP000828251"/>
    </source>
</evidence>
<name>A0A9D3WI06_9ROSI</name>
<gene>
    <name evidence="1" type="ORF">J1N35_000940</name>
</gene>
<accession>A0A9D3WI06</accession>
<comment type="caution">
    <text evidence="1">The sequence shown here is derived from an EMBL/GenBank/DDBJ whole genome shotgun (WGS) entry which is preliminary data.</text>
</comment>